<accession>A0ABR2G300</accession>
<organism evidence="2 3">
    <name type="scientific">Hibiscus sabdariffa</name>
    <name type="common">roselle</name>
    <dbReference type="NCBI Taxonomy" id="183260"/>
    <lineage>
        <taxon>Eukaryota</taxon>
        <taxon>Viridiplantae</taxon>
        <taxon>Streptophyta</taxon>
        <taxon>Embryophyta</taxon>
        <taxon>Tracheophyta</taxon>
        <taxon>Spermatophyta</taxon>
        <taxon>Magnoliopsida</taxon>
        <taxon>eudicotyledons</taxon>
        <taxon>Gunneridae</taxon>
        <taxon>Pentapetalae</taxon>
        <taxon>rosids</taxon>
        <taxon>malvids</taxon>
        <taxon>Malvales</taxon>
        <taxon>Malvaceae</taxon>
        <taxon>Malvoideae</taxon>
        <taxon>Hibiscus</taxon>
    </lineage>
</organism>
<dbReference type="Pfam" id="PF03108">
    <property type="entry name" value="DBD_Tnp_Mut"/>
    <property type="match status" value="1"/>
</dbReference>
<evidence type="ECO:0000259" key="1">
    <source>
        <dbReference type="Pfam" id="PF03108"/>
    </source>
</evidence>
<name>A0ABR2G300_9ROSI</name>
<proteinExistence type="predicted"/>
<dbReference type="EMBL" id="JBBPBM010000003">
    <property type="protein sequence ID" value="KAK8593258.1"/>
    <property type="molecule type" value="Genomic_DNA"/>
</dbReference>
<evidence type="ECO:0000313" key="2">
    <source>
        <dbReference type="EMBL" id="KAK8593258.1"/>
    </source>
</evidence>
<evidence type="ECO:0000313" key="3">
    <source>
        <dbReference type="Proteomes" id="UP001472677"/>
    </source>
</evidence>
<comment type="caution">
    <text evidence="2">The sequence shown here is derived from an EMBL/GenBank/DDBJ whole genome shotgun (WGS) entry which is preliminary data.</text>
</comment>
<reference evidence="2 3" key="1">
    <citation type="journal article" date="2024" name="G3 (Bethesda)">
        <title>Genome assembly of Hibiscus sabdariffa L. provides insights into metabolisms of medicinal natural products.</title>
        <authorList>
            <person name="Kim T."/>
        </authorList>
    </citation>
    <scope>NUCLEOTIDE SEQUENCE [LARGE SCALE GENOMIC DNA]</scope>
    <source>
        <strain evidence="2">TK-2024</strain>
        <tissue evidence="2">Old leaves</tissue>
    </source>
</reference>
<dbReference type="Proteomes" id="UP001472677">
    <property type="component" value="Unassembled WGS sequence"/>
</dbReference>
<feature type="domain" description="Transposase MuDR plant" evidence="1">
    <location>
        <begin position="76"/>
        <end position="118"/>
    </location>
</feature>
<protein>
    <recommendedName>
        <fullName evidence="1">Transposase MuDR plant domain-containing protein</fullName>
    </recommendedName>
</protein>
<dbReference type="InterPro" id="IPR004332">
    <property type="entry name" value="Transposase_MuDR"/>
</dbReference>
<dbReference type="PANTHER" id="PTHR31973">
    <property type="entry name" value="POLYPROTEIN, PUTATIVE-RELATED"/>
    <property type="match status" value="1"/>
</dbReference>
<sequence>MTLVPSIKDVTRDINTGVGTSNVQAWVDGVSNEVNIELSRLNSPIGEHRENIFRSIGVEEWASTDLETSLDTEDFLEEFKEALEKYAIAKRFHMMYKRNEPERARAWYKQEGFPFCIYVALDKVDEVENRETWSWFSRNIISDLQLGDGDGFTLMTDQQKGPKEKIVELLPRVEHRACVRHLYAN</sequence>
<dbReference type="PANTHER" id="PTHR31973:SF197">
    <property type="entry name" value="SWIM-TYPE DOMAIN-CONTAINING PROTEIN"/>
    <property type="match status" value="1"/>
</dbReference>
<keyword evidence="3" id="KW-1185">Reference proteome</keyword>
<gene>
    <name evidence="2" type="ORF">V6N12_045341</name>
</gene>